<evidence type="ECO:0000313" key="3">
    <source>
        <dbReference type="Proteomes" id="UP000626244"/>
    </source>
</evidence>
<accession>A0A8J3AFN9</accession>
<keyword evidence="2" id="KW-0378">Hydrolase</keyword>
<dbReference type="Pfam" id="PF07486">
    <property type="entry name" value="Hydrolase_2"/>
    <property type="match status" value="1"/>
</dbReference>
<proteinExistence type="predicted"/>
<comment type="caution">
    <text evidence="2">The sequence shown here is derived from an EMBL/GenBank/DDBJ whole genome shotgun (WGS) entry which is preliminary data.</text>
</comment>
<dbReference type="OrthoDB" id="1642705at2"/>
<dbReference type="Gene3D" id="1.10.10.2520">
    <property type="entry name" value="Cell wall hydrolase SleB, domain 1"/>
    <property type="match status" value="1"/>
</dbReference>
<protein>
    <submittedName>
        <fullName evidence="2">Cell wall hydrolase</fullName>
    </submittedName>
</protein>
<dbReference type="Proteomes" id="UP000626244">
    <property type="component" value="Unassembled WGS sequence"/>
</dbReference>
<evidence type="ECO:0000259" key="1">
    <source>
        <dbReference type="Pfam" id="PF07486"/>
    </source>
</evidence>
<reference evidence="3" key="1">
    <citation type="journal article" date="2019" name="Int. J. Syst. Evol. Microbiol.">
        <title>The Global Catalogue of Microorganisms (GCM) 10K type strain sequencing project: providing services to taxonomists for standard genome sequencing and annotation.</title>
        <authorList>
            <consortium name="The Broad Institute Genomics Platform"/>
            <consortium name="The Broad Institute Genome Sequencing Center for Infectious Disease"/>
            <person name="Wu L."/>
            <person name="Ma J."/>
        </authorList>
    </citation>
    <scope>NUCLEOTIDE SEQUENCE [LARGE SCALE GENOMIC DNA]</scope>
    <source>
        <strain evidence="3">CGMCC 1.14993</strain>
    </source>
</reference>
<dbReference type="InterPro" id="IPR042047">
    <property type="entry name" value="SleB_dom1"/>
</dbReference>
<dbReference type="RefSeq" id="WP_087999174.1">
    <property type="nucleotide sequence ID" value="NZ_BMHB01000001.1"/>
</dbReference>
<keyword evidence="3" id="KW-1185">Reference proteome</keyword>
<feature type="domain" description="Cell wall hydrolase SleB" evidence="1">
    <location>
        <begin position="25"/>
        <end position="138"/>
    </location>
</feature>
<dbReference type="GO" id="GO:0016787">
    <property type="term" value="F:hydrolase activity"/>
    <property type="evidence" value="ECO:0007669"/>
    <property type="project" value="UniProtKB-KW"/>
</dbReference>
<sequence length="151" mass="17333">MTRIKYIQSDVELLARLIRTEAEAEGQRGMLSVGAVVINRALVKCSDFKNVDTIREVIYQYHGSDASFDAIQSPSFYQRATEPYLKLARQCLQNWRLYPAVYSLWYFNPSGAGVQNTQCPPKWYGQPYAGVWKNHCFYEPTGAECAEIYKI</sequence>
<dbReference type="InterPro" id="IPR011105">
    <property type="entry name" value="Cell_wall_hydrolase_SleB"/>
</dbReference>
<name>A0A8J3AFN9_9BACI</name>
<organism evidence="2 3">
    <name type="scientific">Gottfriedia solisilvae</name>
    <dbReference type="NCBI Taxonomy" id="1516104"/>
    <lineage>
        <taxon>Bacteria</taxon>
        <taxon>Bacillati</taxon>
        <taxon>Bacillota</taxon>
        <taxon>Bacilli</taxon>
        <taxon>Bacillales</taxon>
        <taxon>Bacillaceae</taxon>
        <taxon>Gottfriedia</taxon>
    </lineage>
</organism>
<evidence type="ECO:0000313" key="2">
    <source>
        <dbReference type="EMBL" id="GGI11755.1"/>
    </source>
</evidence>
<dbReference type="EMBL" id="BMHB01000001">
    <property type="protein sequence ID" value="GGI11755.1"/>
    <property type="molecule type" value="Genomic_DNA"/>
</dbReference>
<gene>
    <name evidence="2" type="primary">cwlJ</name>
    <name evidence="2" type="ORF">GCM10007380_09430</name>
</gene>
<dbReference type="AlphaFoldDB" id="A0A8J3AFN9"/>